<dbReference type="SUPFAM" id="SSF48403">
    <property type="entry name" value="Ankyrin repeat"/>
    <property type="match status" value="1"/>
</dbReference>
<proteinExistence type="predicted"/>
<dbReference type="InterPro" id="IPR002110">
    <property type="entry name" value="Ankyrin_rpt"/>
</dbReference>
<dbReference type="OrthoDB" id="6346951at2759"/>
<dbReference type="Proteomes" id="UP000326759">
    <property type="component" value="Unassembled WGS sequence"/>
</dbReference>
<dbReference type="Gene3D" id="1.25.40.20">
    <property type="entry name" value="Ankyrin repeat-containing domain"/>
    <property type="match status" value="2"/>
</dbReference>
<evidence type="ECO:0000256" key="1">
    <source>
        <dbReference type="ARBA" id="ARBA00022737"/>
    </source>
</evidence>
<dbReference type="PROSITE" id="PS50088">
    <property type="entry name" value="ANK_REPEAT"/>
    <property type="match status" value="2"/>
</dbReference>
<protein>
    <submittedName>
        <fullName evidence="5">Ankyrin repeat domain-containing protein 54</fullName>
    </submittedName>
</protein>
<dbReference type="Pfam" id="PF12796">
    <property type="entry name" value="Ank_2"/>
    <property type="match status" value="1"/>
</dbReference>
<evidence type="ECO:0000313" key="5">
    <source>
        <dbReference type="EMBL" id="KAB7498561.1"/>
    </source>
</evidence>
<name>A0A5N5SWI1_9CRUS</name>
<dbReference type="PANTHER" id="PTHR24171">
    <property type="entry name" value="ANKYRIN REPEAT DOMAIN-CONTAINING PROTEIN 39-RELATED"/>
    <property type="match status" value="1"/>
</dbReference>
<evidence type="ECO:0000256" key="3">
    <source>
        <dbReference type="PROSITE-ProRule" id="PRU00023"/>
    </source>
</evidence>
<keyword evidence="6" id="KW-1185">Reference proteome</keyword>
<feature type="repeat" description="ANK" evidence="3">
    <location>
        <begin position="348"/>
        <end position="380"/>
    </location>
</feature>
<dbReference type="SMART" id="SM00248">
    <property type="entry name" value="ANK"/>
    <property type="match status" value="4"/>
</dbReference>
<gene>
    <name evidence="5" type="primary">ankrd54</name>
    <name evidence="5" type="ORF">Anas_01155</name>
</gene>
<comment type="caution">
    <text evidence="5">The sequence shown here is derived from an EMBL/GenBank/DDBJ whole genome shotgun (WGS) entry which is preliminary data.</text>
</comment>
<dbReference type="PANTHER" id="PTHR24171:SF9">
    <property type="entry name" value="ANKYRIN REPEAT DOMAIN-CONTAINING PROTEIN 39"/>
    <property type="match status" value="1"/>
</dbReference>
<organism evidence="5 6">
    <name type="scientific">Armadillidium nasatum</name>
    <dbReference type="NCBI Taxonomy" id="96803"/>
    <lineage>
        <taxon>Eukaryota</taxon>
        <taxon>Metazoa</taxon>
        <taxon>Ecdysozoa</taxon>
        <taxon>Arthropoda</taxon>
        <taxon>Crustacea</taxon>
        <taxon>Multicrustacea</taxon>
        <taxon>Malacostraca</taxon>
        <taxon>Eumalacostraca</taxon>
        <taxon>Peracarida</taxon>
        <taxon>Isopoda</taxon>
        <taxon>Oniscidea</taxon>
        <taxon>Crinocheta</taxon>
        <taxon>Armadillidiidae</taxon>
        <taxon>Armadillidium</taxon>
    </lineage>
</organism>
<evidence type="ECO:0000256" key="4">
    <source>
        <dbReference type="SAM" id="MobiDB-lite"/>
    </source>
</evidence>
<dbReference type="EMBL" id="SEYY01019163">
    <property type="protein sequence ID" value="KAB7498561.1"/>
    <property type="molecule type" value="Genomic_DNA"/>
</dbReference>
<sequence>MDSGIESTESSNGSTSDTCSNSVDNQTDEGQNYSQPSNRHNSYASEDFNNPNNKCVEDFTPNNIKATFPENTKLEIELNSHTNLGNISSCTISNYPLKPQDKPLIVPVHMGDIDGMQDSPIGDINFSHMPHNQSYKLKNWSNVHDGDKAVNSSSSQNFQQEPSRIDKSFNIDSSKFESSSSSEEEIKSKFMFQIPNSPVPEGCCLKLNFPNNIVLKGPLEEKAISLEKYAYVSISTGSFQDNYSKIRSDTGSLAVLPYESRELQRKFKHYRRKLRQIISTKPKEKKLRMAASLNNVELVEQLLKENVDPKAVDEKNRTALHIAASKGYTDVVRLLLQYGADPNQKDSIGNTALHLAVCTSQIETITLLLKSGTDVRQVDNQGYSPLHLAVSKLKLIKNEPGPFSDNRRARVMKIVEMIQEYFKVTGKVHSVELLEAVTRRLTISDNGPSGDEEFKELLDSLQDLKLTSSSE</sequence>
<dbReference type="InterPro" id="IPR036770">
    <property type="entry name" value="Ankyrin_rpt-contain_sf"/>
</dbReference>
<evidence type="ECO:0000313" key="6">
    <source>
        <dbReference type="Proteomes" id="UP000326759"/>
    </source>
</evidence>
<dbReference type="AlphaFoldDB" id="A0A5N5SWI1"/>
<dbReference type="PROSITE" id="PS50297">
    <property type="entry name" value="ANK_REP_REGION"/>
    <property type="match status" value="2"/>
</dbReference>
<keyword evidence="1" id="KW-0677">Repeat</keyword>
<accession>A0A5N5SWI1</accession>
<feature type="region of interest" description="Disordered" evidence="4">
    <location>
        <begin position="1"/>
        <end position="56"/>
    </location>
</feature>
<keyword evidence="2 3" id="KW-0040">ANK repeat</keyword>
<feature type="repeat" description="ANK" evidence="3">
    <location>
        <begin position="315"/>
        <end position="347"/>
    </location>
</feature>
<evidence type="ECO:0000256" key="2">
    <source>
        <dbReference type="ARBA" id="ARBA00023043"/>
    </source>
</evidence>
<reference evidence="5 6" key="1">
    <citation type="journal article" date="2019" name="PLoS Biol.">
        <title>Sex chromosomes control vertical transmission of feminizing Wolbachia symbionts in an isopod.</title>
        <authorList>
            <person name="Becking T."/>
            <person name="Chebbi M.A."/>
            <person name="Giraud I."/>
            <person name="Moumen B."/>
            <person name="Laverre T."/>
            <person name="Caubet Y."/>
            <person name="Peccoud J."/>
            <person name="Gilbert C."/>
            <person name="Cordaux R."/>
        </authorList>
    </citation>
    <scope>NUCLEOTIDE SEQUENCE [LARGE SCALE GENOMIC DNA]</scope>
    <source>
        <strain evidence="5">ANa2</strain>
        <tissue evidence="5">Whole body excluding digestive tract and cuticle</tissue>
    </source>
</reference>
<feature type="compositionally biased region" description="Polar residues" evidence="4">
    <location>
        <begin position="1"/>
        <end position="53"/>
    </location>
</feature>